<dbReference type="GeneID" id="13797574"/>
<organism evidence="7 8">
    <name type="scientific">Nitrososphaera gargensis (strain Ga9.2)</name>
    <dbReference type="NCBI Taxonomy" id="1237085"/>
    <lineage>
        <taxon>Archaea</taxon>
        <taxon>Nitrososphaerota</taxon>
        <taxon>Nitrososphaeria</taxon>
        <taxon>Nitrososphaerales</taxon>
        <taxon>Nitrososphaeraceae</taxon>
        <taxon>Nitrososphaera</taxon>
    </lineage>
</organism>
<evidence type="ECO:0000256" key="3">
    <source>
        <dbReference type="ARBA" id="ARBA00022692"/>
    </source>
</evidence>
<dbReference type="AlphaFoldDB" id="K0IHA2"/>
<name>K0IHA2_NITGG</name>
<dbReference type="InterPro" id="IPR007014">
    <property type="entry name" value="FUN14"/>
</dbReference>
<dbReference type="HOGENOM" id="CLU_095425_1_0_2"/>
<dbReference type="RefSeq" id="WP_015018790.1">
    <property type="nucleotide sequence ID" value="NC_018719.1"/>
</dbReference>
<comment type="similarity">
    <text evidence="2">Belongs to the FUN14 family.</text>
</comment>
<dbReference type="BioCyc" id="CNIT1237085:G1324-1313-MONOMER"/>
<comment type="subcellular location">
    <subcellularLocation>
        <location evidence="1">Membrane</location>
    </subcellularLocation>
</comment>
<evidence type="ECO:0000256" key="1">
    <source>
        <dbReference type="ARBA" id="ARBA00004370"/>
    </source>
</evidence>
<keyword evidence="8" id="KW-1185">Reference proteome</keyword>
<evidence type="ECO:0000256" key="5">
    <source>
        <dbReference type="ARBA" id="ARBA00023136"/>
    </source>
</evidence>
<keyword evidence="5 6" id="KW-0472">Membrane</keyword>
<evidence type="ECO:0000313" key="7">
    <source>
        <dbReference type="EMBL" id="AFU58253.1"/>
    </source>
</evidence>
<proteinExistence type="inferred from homology"/>
<feature type="transmembrane region" description="Helical" evidence="6">
    <location>
        <begin position="89"/>
        <end position="109"/>
    </location>
</feature>
<feature type="transmembrane region" description="Helical" evidence="6">
    <location>
        <begin position="32"/>
        <end position="49"/>
    </location>
</feature>
<dbReference type="InParanoid" id="K0IHA2"/>
<dbReference type="PANTHER" id="PTHR21346">
    <property type="entry name" value="FUN14 DOMAIN CONTAINING"/>
    <property type="match status" value="1"/>
</dbReference>
<evidence type="ECO:0000256" key="4">
    <source>
        <dbReference type="ARBA" id="ARBA00022989"/>
    </source>
</evidence>
<keyword evidence="3 6" id="KW-0812">Transmembrane</keyword>
<dbReference type="PANTHER" id="PTHR21346:SF10">
    <property type="entry name" value="TRANSMEMBRANE PROTEIN"/>
    <property type="match status" value="1"/>
</dbReference>
<dbReference type="GO" id="GO:0016020">
    <property type="term" value="C:membrane"/>
    <property type="evidence" value="ECO:0007669"/>
    <property type="project" value="UniProtKB-SubCell"/>
</dbReference>
<dbReference type="STRING" id="1237085.Ngar_c13150"/>
<dbReference type="KEGG" id="nga:Ngar_c13150"/>
<sequence length="111" mass="11301">MSVDLAFTGTSVGFGGIAGFLIGYAIKKAIKIMMIIVGLFFAALAYLNYQGIVTINWDKLSASASGVTSGLGNATGQIAGVSDQIAPTLINFGIPLTGSFAAAFVLGFMKG</sequence>
<dbReference type="EMBL" id="CP002408">
    <property type="protein sequence ID" value="AFU58253.1"/>
    <property type="molecule type" value="Genomic_DNA"/>
</dbReference>
<accession>K0IHA2</accession>
<evidence type="ECO:0000256" key="2">
    <source>
        <dbReference type="ARBA" id="ARBA00009160"/>
    </source>
</evidence>
<evidence type="ECO:0000256" key="6">
    <source>
        <dbReference type="SAM" id="Phobius"/>
    </source>
</evidence>
<dbReference type="Pfam" id="PF04930">
    <property type="entry name" value="FUN14"/>
    <property type="match status" value="1"/>
</dbReference>
<keyword evidence="4 6" id="KW-1133">Transmembrane helix</keyword>
<feature type="transmembrane region" description="Helical" evidence="6">
    <location>
        <begin position="6"/>
        <end position="25"/>
    </location>
</feature>
<dbReference type="Proteomes" id="UP000008037">
    <property type="component" value="Chromosome"/>
</dbReference>
<evidence type="ECO:0000313" key="8">
    <source>
        <dbReference type="Proteomes" id="UP000008037"/>
    </source>
</evidence>
<reference evidence="7 8" key="1">
    <citation type="journal article" date="2012" name="Environ. Microbiol.">
        <title>The genome of the ammonia-oxidizing Candidatus Nitrososphaera gargensis: insights into metabolic versatility and environmental adaptations.</title>
        <authorList>
            <person name="Spang A."/>
            <person name="Poehlein A."/>
            <person name="Offre P."/>
            <person name="Zumbragel S."/>
            <person name="Haider S."/>
            <person name="Rychlik N."/>
            <person name="Nowka B."/>
            <person name="Schmeisser C."/>
            <person name="Lebedeva E.V."/>
            <person name="Rattei T."/>
            <person name="Bohm C."/>
            <person name="Schmid M."/>
            <person name="Galushko A."/>
            <person name="Hatzenpichler R."/>
            <person name="Weinmaier T."/>
            <person name="Daniel R."/>
            <person name="Schleper C."/>
            <person name="Spieck E."/>
            <person name="Streit W."/>
            <person name="Wagner M."/>
        </authorList>
    </citation>
    <scope>NUCLEOTIDE SEQUENCE [LARGE SCALE GENOMIC DNA]</scope>
    <source>
        <strain evidence="8">Ga9.2</strain>
    </source>
</reference>
<protein>
    <submittedName>
        <fullName evidence="7">FUN14 superfamily-containing protein</fullName>
    </submittedName>
</protein>
<gene>
    <name evidence="7" type="ordered locus">Ngar_c13150</name>
</gene>
<dbReference type="OrthoDB" id="12055at2157"/>